<dbReference type="RefSeq" id="WP_182297923.1">
    <property type="nucleotide sequence ID" value="NZ_CP059851.1"/>
</dbReference>
<protein>
    <submittedName>
        <fullName evidence="1">Uncharacterized protein</fullName>
    </submittedName>
</protein>
<accession>A0A7G5IL58</accession>
<evidence type="ECO:0000313" key="1">
    <source>
        <dbReference type="EMBL" id="QMW24100.1"/>
    </source>
</evidence>
<name>A0A7G5IL58_9SPHN</name>
<dbReference type="Proteomes" id="UP000515292">
    <property type="component" value="Chromosome"/>
</dbReference>
<gene>
    <name evidence="1" type="ORF">H3309_06460</name>
</gene>
<dbReference type="KEGG" id="sand:H3309_06460"/>
<dbReference type="AlphaFoldDB" id="A0A7G5IL58"/>
<proteinExistence type="predicted"/>
<organism evidence="1 2">
    <name type="scientific">Sandaracinobacteroides saxicola</name>
    <dbReference type="NCBI Taxonomy" id="2759707"/>
    <lineage>
        <taxon>Bacteria</taxon>
        <taxon>Pseudomonadati</taxon>
        <taxon>Pseudomonadota</taxon>
        <taxon>Alphaproteobacteria</taxon>
        <taxon>Sphingomonadales</taxon>
        <taxon>Sphingosinicellaceae</taxon>
        <taxon>Sandaracinobacteroides</taxon>
    </lineage>
</organism>
<evidence type="ECO:0000313" key="2">
    <source>
        <dbReference type="Proteomes" id="UP000515292"/>
    </source>
</evidence>
<reference evidence="1 2" key="1">
    <citation type="submission" date="2020-07" db="EMBL/GenBank/DDBJ databases">
        <title>Complete genome sequence for Sandaracinobacter sp. M6.</title>
        <authorList>
            <person name="Tang Y."/>
            <person name="Liu Q."/>
            <person name="Guo Z."/>
            <person name="Lei P."/>
            <person name="Huang B."/>
        </authorList>
    </citation>
    <scope>NUCLEOTIDE SEQUENCE [LARGE SCALE GENOMIC DNA]</scope>
    <source>
        <strain evidence="1 2">M6</strain>
    </source>
</reference>
<sequence length="178" mass="19768">MGFKIGWLALRDVSVDEGLDLVGMRDTGVTSEIVEDGYGLTALSNGWVVVWFNEFGAIDAAEVSKICSSHEGLWVNLHEGVMYSEVGYVENGVVHWFVAHDCAQGYFHLDCQGSPPYYAEIVSKLRSEQDADGGENSDVDYAFDVPVELAFAMTGFRHDLFELPGHGELVWSILERRK</sequence>
<keyword evidence="2" id="KW-1185">Reference proteome</keyword>
<dbReference type="EMBL" id="CP059851">
    <property type="protein sequence ID" value="QMW24100.1"/>
    <property type="molecule type" value="Genomic_DNA"/>
</dbReference>